<dbReference type="EMBL" id="KZ864494">
    <property type="protein sequence ID" value="RIA05200.1"/>
    <property type="molecule type" value="Genomic_DNA"/>
</dbReference>
<dbReference type="FunFam" id="3.30.200.20:FF:000644">
    <property type="entry name" value="Suppressor of npr1-1 constitutive 4"/>
    <property type="match status" value="1"/>
</dbReference>
<keyword evidence="14" id="KW-0325">Glycoprotein</keyword>
<reference evidence="18" key="1">
    <citation type="submission" date="2018-06" db="EMBL/GenBank/DDBJ databases">
        <title>WGS assembly of Brassica rapa FPsc.</title>
        <authorList>
            <person name="Bowman J."/>
            <person name="Kohchi T."/>
            <person name="Yamato K."/>
            <person name="Jenkins J."/>
            <person name="Shu S."/>
            <person name="Ishizaki K."/>
            <person name="Yamaoka S."/>
            <person name="Nishihama R."/>
            <person name="Nakamura Y."/>
            <person name="Berger F."/>
            <person name="Adam C."/>
            <person name="Aki S."/>
            <person name="Althoff F."/>
            <person name="Araki T."/>
            <person name="Arteaga-Vazquez M."/>
            <person name="Balasubrmanian S."/>
            <person name="Bauer D."/>
            <person name="Boehm C."/>
            <person name="Briginshaw L."/>
            <person name="Caballero-Perez J."/>
            <person name="Catarino B."/>
            <person name="Chen F."/>
            <person name="Chiyoda S."/>
            <person name="Chovatia M."/>
            <person name="Davies K."/>
            <person name="Delmans M."/>
            <person name="Demura T."/>
            <person name="Dierschke T."/>
            <person name="Dolan L."/>
            <person name="Dorantes-Acosta A."/>
            <person name="Eklund D."/>
            <person name="Florent S."/>
            <person name="Flores-Sandoval E."/>
            <person name="Fujiyama A."/>
            <person name="Fukuzawa H."/>
            <person name="Galik B."/>
            <person name="Grimanelli D."/>
            <person name="Grimwood J."/>
            <person name="Grossniklaus U."/>
            <person name="Hamada T."/>
            <person name="Haseloff J."/>
            <person name="Hetherington A."/>
            <person name="Higo A."/>
            <person name="Hirakawa Y."/>
            <person name="Hundley H."/>
            <person name="Ikeda Y."/>
            <person name="Inoue K."/>
            <person name="Inoue S."/>
            <person name="Ishida S."/>
            <person name="Jia Q."/>
            <person name="Kakita M."/>
            <person name="Kanazawa T."/>
            <person name="Kawai Y."/>
            <person name="Kawashima T."/>
            <person name="Kennedy M."/>
            <person name="Kinose K."/>
            <person name="Kinoshita T."/>
            <person name="Kohara Y."/>
            <person name="Koide E."/>
            <person name="Komatsu K."/>
            <person name="Kopischke S."/>
            <person name="Kubo M."/>
            <person name="Kyozuka J."/>
            <person name="Lagercrantz U."/>
            <person name="Lin S."/>
            <person name="Lindquist E."/>
            <person name="Lipzen A."/>
            <person name="Lu C."/>
            <person name="Luna E."/>
            <person name="Martienssen R."/>
            <person name="Minamino N."/>
            <person name="Mizutani M."/>
            <person name="Mizutani M."/>
            <person name="Mochizuki N."/>
            <person name="Monte I."/>
            <person name="Mosher R."/>
            <person name="Nagasaki H."/>
            <person name="Nakagami H."/>
            <person name="Naramoto S."/>
            <person name="Nishitani K."/>
            <person name="Ohtani M."/>
            <person name="Okamoto T."/>
            <person name="Okumura M."/>
            <person name="Phillips J."/>
            <person name="Pollak B."/>
            <person name="Reinders A."/>
            <person name="Roevekamp M."/>
            <person name="Sano R."/>
            <person name="Sawa S."/>
            <person name="Schmid M."/>
            <person name="Shirakawa M."/>
            <person name="Solano R."/>
            <person name="Spunde A."/>
            <person name="Suetsugu N."/>
            <person name="Sugano S."/>
            <person name="Sugiyama A."/>
            <person name="Sun R."/>
            <person name="Suzuki Y."/>
            <person name="Takenaka M."/>
            <person name="Takezawa D."/>
            <person name="Tomogane H."/>
            <person name="Tsuzuki M."/>
            <person name="Ueda T."/>
            <person name="Umeda M."/>
            <person name="Ward J."/>
            <person name="Watanabe Y."/>
            <person name="Yazaki K."/>
            <person name="Yokoyama R."/>
            <person name="Yoshitake Y."/>
            <person name="Yotsui I."/>
            <person name="Zachgo S."/>
            <person name="Schmutz J."/>
        </authorList>
    </citation>
    <scope>NUCLEOTIDE SEQUENCE [LARGE SCALE GENOMIC DNA]</scope>
</reference>
<dbReference type="PROSITE" id="PS50011">
    <property type="entry name" value="PROTEIN_KINASE_DOM"/>
    <property type="match status" value="1"/>
</dbReference>
<proteinExistence type="inferred from homology"/>
<keyword evidence="11 15" id="KW-0067">ATP-binding</keyword>
<dbReference type="Gene3D" id="3.30.200.20">
    <property type="entry name" value="Phosphorylase Kinase, domain 1"/>
    <property type="match status" value="1"/>
</dbReference>
<accession>A0A397KY89</accession>
<evidence type="ECO:0000256" key="8">
    <source>
        <dbReference type="ARBA" id="ARBA00022734"/>
    </source>
</evidence>
<feature type="chain" id="PRO_5017485789" description="Protein kinase domain-containing protein" evidence="16">
    <location>
        <begin position="37"/>
        <end position="705"/>
    </location>
</feature>
<evidence type="ECO:0000256" key="16">
    <source>
        <dbReference type="SAM" id="SignalP"/>
    </source>
</evidence>
<dbReference type="GO" id="GO:0016020">
    <property type="term" value="C:membrane"/>
    <property type="evidence" value="ECO:0007669"/>
    <property type="project" value="UniProtKB-SubCell"/>
</dbReference>
<dbReference type="InterPro" id="IPR013320">
    <property type="entry name" value="ConA-like_dom_sf"/>
</dbReference>
<evidence type="ECO:0000256" key="9">
    <source>
        <dbReference type="ARBA" id="ARBA00022741"/>
    </source>
</evidence>
<dbReference type="SMART" id="SM00220">
    <property type="entry name" value="S_TKc"/>
    <property type="match status" value="1"/>
</dbReference>
<evidence type="ECO:0000256" key="6">
    <source>
        <dbReference type="ARBA" id="ARBA00022692"/>
    </source>
</evidence>
<evidence type="ECO:0000256" key="13">
    <source>
        <dbReference type="ARBA" id="ARBA00023136"/>
    </source>
</evidence>
<evidence type="ECO:0000256" key="12">
    <source>
        <dbReference type="ARBA" id="ARBA00022989"/>
    </source>
</evidence>
<evidence type="ECO:0000256" key="15">
    <source>
        <dbReference type="PROSITE-ProRule" id="PRU10141"/>
    </source>
</evidence>
<feature type="binding site" evidence="15">
    <location>
        <position position="416"/>
    </location>
    <ligand>
        <name>ATP</name>
        <dbReference type="ChEBI" id="CHEBI:30616"/>
    </ligand>
</feature>
<feature type="domain" description="Protein kinase" evidence="17">
    <location>
        <begin position="388"/>
        <end position="681"/>
    </location>
</feature>
<dbReference type="InterPro" id="IPR011009">
    <property type="entry name" value="Kinase-like_dom_sf"/>
</dbReference>
<dbReference type="InterPro" id="IPR008271">
    <property type="entry name" value="Ser/Thr_kinase_AS"/>
</dbReference>
<name>A0A397KY89_BRACM</name>
<keyword evidence="8" id="KW-0430">Lectin</keyword>
<evidence type="ECO:0000256" key="1">
    <source>
        <dbReference type="ARBA" id="ARBA00004479"/>
    </source>
</evidence>
<keyword evidence="13" id="KW-0472">Membrane</keyword>
<dbReference type="InterPro" id="IPR045874">
    <property type="entry name" value="LRK10/LRL21-25-like"/>
</dbReference>
<evidence type="ECO:0000256" key="10">
    <source>
        <dbReference type="ARBA" id="ARBA00022777"/>
    </source>
</evidence>
<dbReference type="CDD" id="cd06899">
    <property type="entry name" value="lectin_legume_LecRK_Arcelin_ConA"/>
    <property type="match status" value="1"/>
</dbReference>
<dbReference type="Gene3D" id="2.60.120.200">
    <property type="match status" value="1"/>
</dbReference>
<evidence type="ECO:0000256" key="11">
    <source>
        <dbReference type="ARBA" id="ARBA00022840"/>
    </source>
</evidence>
<keyword evidence="7 16" id="KW-0732">Signal</keyword>
<evidence type="ECO:0000313" key="18">
    <source>
        <dbReference type="EMBL" id="RIA05200.1"/>
    </source>
</evidence>
<evidence type="ECO:0000259" key="17">
    <source>
        <dbReference type="PROSITE" id="PS50011"/>
    </source>
</evidence>
<dbReference type="InterPro" id="IPR001220">
    <property type="entry name" value="Legume_lectin_dom"/>
</dbReference>
<evidence type="ECO:0000256" key="14">
    <source>
        <dbReference type="ARBA" id="ARBA00023180"/>
    </source>
</evidence>
<dbReference type="GO" id="GO:0005524">
    <property type="term" value="F:ATP binding"/>
    <property type="evidence" value="ECO:0007669"/>
    <property type="project" value="UniProtKB-UniRule"/>
</dbReference>
<comment type="similarity">
    <text evidence="2">In the N-terminal section; belongs to the leguminous lectin family.</text>
</comment>
<keyword evidence="6" id="KW-0812">Transmembrane</keyword>
<evidence type="ECO:0000256" key="3">
    <source>
        <dbReference type="ARBA" id="ARBA00010217"/>
    </source>
</evidence>
<dbReference type="PANTHER" id="PTHR27009">
    <property type="entry name" value="RUST RESISTANCE KINASE LR10-RELATED"/>
    <property type="match status" value="1"/>
</dbReference>
<dbReference type="Proteomes" id="UP000264353">
    <property type="component" value="Unassembled WGS sequence"/>
</dbReference>
<evidence type="ECO:0000256" key="4">
    <source>
        <dbReference type="ARBA" id="ARBA00022527"/>
    </source>
</evidence>
<keyword evidence="10" id="KW-0418">Kinase</keyword>
<dbReference type="AlphaFoldDB" id="A0A397KY89"/>
<comment type="subcellular location">
    <subcellularLocation>
        <location evidence="1">Membrane</location>
        <topology evidence="1">Single-pass type I membrane protein</topology>
    </subcellularLocation>
</comment>
<dbReference type="GO" id="GO:0030246">
    <property type="term" value="F:carbohydrate binding"/>
    <property type="evidence" value="ECO:0007669"/>
    <property type="project" value="UniProtKB-KW"/>
</dbReference>
<feature type="signal peptide" evidence="16">
    <location>
        <begin position="1"/>
        <end position="36"/>
    </location>
</feature>
<keyword evidence="9 15" id="KW-0547">Nucleotide-binding</keyword>
<gene>
    <name evidence="18" type="ORF">BRARA_K00534</name>
</gene>
<dbReference type="SUPFAM" id="SSF49899">
    <property type="entry name" value="Concanavalin A-like lectins/glucanases"/>
    <property type="match status" value="1"/>
</dbReference>
<sequence>MFLLPTRSLCSCFPMSTLVASLLFVLFHFLSFSVQAQSGESETPPPTTEFIFKGFRENNNSEIQTEGAAAIKPDGLLRLTDGNLSVTGTAFYRKPVRLLDHSSNLNHSKVCSFSTSFVFTLVPSSSTNGGGFGFTFTLSPTPNRPGAGSGQYFGLLNETNDGNPTNHVFAVEFDTIQGFKDGTHATTGNHIGLNFNSVTSDVQVPVAYTTEDEVKEEGFQLEPIIIRLDYNGQNQVLSLIVSFAKLPIAPSTPFISHVVPKLSEIVQEEMYVGFTAATGKDRSSAHYLMGWSFRSCRDGLTADSLVLQELPLWQQLKNKGYKNHLRFPQLISDFSLIPYSQVSTLVVLGVVAFFIRKRKTSNAQRRKNLKALTPLKHYHYNEVKRFTNSFACVVGKGGFGTVYKGNLPDGRKVAVKVLKDSKRNGEDFINEVASMSQTSHVNIVSLIGFCYEGSKRMIVYEFLENGSLDQFISTNAASSIAEWRRTLYEILLGVARGLEYLHYGCKTRIVHFDIKPQNVLLDCNLCPKVSDFGLAKLCEKKESIMSLLDTRGTIGYIAPEMISRVYGGVSHKTLTDVYSYGMLVLEMIGATNKDTVENPTSNTSSIYFPDWIYNDLENEQQSRLYGDDDLTKEEEEITKKMIFVALWCIQSYPSNRPCMKRVVEMMEGSLDALEVPPRPVFQVPITPLQESSTLSRDISVYSFSR</sequence>
<dbReference type="SUPFAM" id="SSF56112">
    <property type="entry name" value="Protein kinase-like (PK-like)"/>
    <property type="match status" value="1"/>
</dbReference>
<dbReference type="Pfam" id="PF07714">
    <property type="entry name" value="PK_Tyr_Ser-Thr"/>
    <property type="match status" value="1"/>
</dbReference>
<dbReference type="GO" id="GO:0006952">
    <property type="term" value="P:defense response"/>
    <property type="evidence" value="ECO:0007669"/>
    <property type="project" value="UniProtKB-ARBA"/>
</dbReference>
<keyword evidence="12" id="KW-1133">Transmembrane helix</keyword>
<dbReference type="FunFam" id="1.10.510.10:FF:000590">
    <property type="entry name" value="PR5-like receptor kinase"/>
    <property type="match status" value="1"/>
</dbReference>
<dbReference type="GO" id="GO:0004674">
    <property type="term" value="F:protein serine/threonine kinase activity"/>
    <property type="evidence" value="ECO:0007669"/>
    <property type="project" value="UniProtKB-KW"/>
</dbReference>
<comment type="similarity">
    <text evidence="3">In the C-terminal section; belongs to the protein kinase superfamily. Ser/Thr protein kinase family.</text>
</comment>
<keyword evidence="4" id="KW-0723">Serine/threonine-protein kinase</keyword>
<dbReference type="PROSITE" id="PS00108">
    <property type="entry name" value="PROTEIN_KINASE_ST"/>
    <property type="match status" value="1"/>
</dbReference>
<dbReference type="PROSITE" id="PS00107">
    <property type="entry name" value="PROTEIN_KINASE_ATP"/>
    <property type="match status" value="1"/>
</dbReference>
<organism evidence="18">
    <name type="scientific">Brassica campestris</name>
    <name type="common">Field mustard</name>
    <dbReference type="NCBI Taxonomy" id="3711"/>
    <lineage>
        <taxon>Eukaryota</taxon>
        <taxon>Viridiplantae</taxon>
        <taxon>Streptophyta</taxon>
        <taxon>Embryophyta</taxon>
        <taxon>Tracheophyta</taxon>
        <taxon>Spermatophyta</taxon>
        <taxon>Magnoliopsida</taxon>
        <taxon>eudicotyledons</taxon>
        <taxon>Gunneridae</taxon>
        <taxon>Pentapetalae</taxon>
        <taxon>rosids</taxon>
        <taxon>malvids</taxon>
        <taxon>Brassicales</taxon>
        <taxon>Brassicaceae</taxon>
        <taxon>Brassiceae</taxon>
        <taxon>Brassica</taxon>
    </lineage>
</organism>
<dbReference type="InterPro" id="IPR000719">
    <property type="entry name" value="Prot_kinase_dom"/>
</dbReference>
<dbReference type="Gene3D" id="1.10.510.10">
    <property type="entry name" value="Transferase(Phosphotransferase) domain 1"/>
    <property type="match status" value="1"/>
</dbReference>
<protein>
    <recommendedName>
        <fullName evidence="17">Protein kinase domain-containing protein</fullName>
    </recommendedName>
</protein>
<dbReference type="Pfam" id="PF00139">
    <property type="entry name" value="Lectin_legB"/>
    <property type="match status" value="1"/>
</dbReference>
<evidence type="ECO:0000256" key="7">
    <source>
        <dbReference type="ARBA" id="ARBA00022729"/>
    </source>
</evidence>
<keyword evidence="5" id="KW-0808">Transferase</keyword>
<evidence type="ECO:0000256" key="5">
    <source>
        <dbReference type="ARBA" id="ARBA00022679"/>
    </source>
</evidence>
<dbReference type="InterPro" id="IPR001245">
    <property type="entry name" value="Ser-Thr/Tyr_kinase_cat_dom"/>
</dbReference>
<dbReference type="InterPro" id="IPR017441">
    <property type="entry name" value="Protein_kinase_ATP_BS"/>
</dbReference>
<evidence type="ECO:0000256" key="2">
    <source>
        <dbReference type="ARBA" id="ARBA00008536"/>
    </source>
</evidence>